<protein>
    <submittedName>
        <fullName evidence="1">Uncharacterized protein</fullName>
    </submittedName>
</protein>
<sequence>MIPSNSSSLDAKKYFNLRYIRFMSLAPASQPEQPLGQPSSCLFPLSDKTCIRLVCKMVVVIQRAIDIVQSRD</sequence>
<organism evidence="1 2">
    <name type="scientific">Botryotinia fuckeliana (strain BcDW1)</name>
    <name type="common">Noble rot fungus</name>
    <name type="synonym">Botrytis cinerea</name>
    <dbReference type="NCBI Taxonomy" id="1290391"/>
    <lineage>
        <taxon>Eukaryota</taxon>
        <taxon>Fungi</taxon>
        <taxon>Dikarya</taxon>
        <taxon>Ascomycota</taxon>
        <taxon>Pezizomycotina</taxon>
        <taxon>Leotiomycetes</taxon>
        <taxon>Helotiales</taxon>
        <taxon>Sclerotiniaceae</taxon>
        <taxon>Botrytis</taxon>
    </lineage>
</organism>
<dbReference type="AlphaFoldDB" id="M7UT24"/>
<evidence type="ECO:0000313" key="2">
    <source>
        <dbReference type="Proteomes" id="UP000012045"/>
    </source>
</evidence>
<proteinExistence type="predicted"/>
<dbReference type="Proteomes" id="UP000012045">
    <property type="component" value="Unassembled WGS sequence"/>
</dbReference>
<name>M7UT24_BOTF1</name>
<gene>
    <name evidence="1" type="ORF">BcDW1_4343</name>
</gene>
<dbReference type="HOGENOM" id="CLU_2721889_0_0_1"/>
<evidence type="ECO:0000313" key="1">
    <source>
        <dbReference type="EMBL" id="EMR86937.1"/>
    </source>
</evidence>
<reference evidence="2" key="1">
    <citation type="journal article" date="2013" name="Genome Announc.">
        <title>Draft genome sequence of Botrytis cinerea BcDW1, inoculum for noble rot of grape berries.</title>
        <authorList>
            <person name="Blanco-Ulate B."/>
            <person name="Allen G."/>
            <person name="Powell A.L."/>
            <person name="Cantu D."/>
        </authorList>
    </citation>
    <scope>NUCLEOTIDE SEQUENCE [LARGE SCALE GENOMIC DNA]</scope>
    <source>
        <strain evidence="2">BcDW1</strain>
    </source>
</reference>
<dbReference type="EMBL" id="KB707845">
    <property type="protein sequence ID" value="EMR86937.1"/>
    <property type="molecule type" value="Genomic_DNA"/>
</dbReference>
<accession>M7UT24</accession>